<dbReference type="SUPFAM" id="SSF48452">
    <property type="entry name" value="TPR-like"/>
    <property type="match status" value="1"/>
</dbReference>
<reference evidence="1" key="1">
    <citation type="submission" date="2020-08" db="EMBL/GenBank/DDBJ databases">
        <title>Taxonomic study for Lactobacillus species isolated from hardwood bark.</title>
        <authorList>
            <person name="Tohno M."/>
            <person name="Tanizawa Y."/>
        </authorList>
    </citation>
    <scope>NUCLEOTIDE SEQUENCE</scope>
    <source>
        <strain evidence="1">B40</strain>
    </source>
</reference>
<evidence type="ECO:0000313" key="1">
    <source>
        <dbReference type="EMBL" id="GFZ27755.1"/>
    </source>
</evidence>
<dbReference type="Gene3D" id="1.25.40.10">
    <property type="entry name" value="Tetratricopeptide repeat domain"/>
    <property type="match status" value="1"/>
</dbReference>
<keyword evidence="2" id="KW-1185">Reference proteome</keyword>
<dbReference type="AlphaFoldDB" id="A0A916QI02"/>
<comment type="caution">
    <text evidence="1">The sequence shown here is derived from an EMBL/GenBank/DDBJ whole genome shotgun (WGS) entry which is preliminary data.</text>
</comment>
<accession>A0A916QI02</accession>
<dbReference type="RefSeq" id="WP_212781435.1">
    <property type="nucleotide sequence ID" value="NZ_BMAY01000017.1"/>
</dbReference>
<protein>
    <submittedName>
        <fullName evidence="1">TPR repeat-containing protein</fullName>
    </submittedName>
</protein>
<dbReference type="Pfam" id="PF14559">
    <property type="entry name" value="TPR_19"/>
    <property type="match status" value="1"/>
</dbReference>
<dbReference type="EMBL" id="BMAY01000017">
    <property type="protein sequence ID" value="GFZ27755.1"/>
    <property type="molecule type" value="Genomic_DNA"/>
</dbReference>
<organism evidence="1 2">
    <name type="scientific">Lactobacillus corticis</name>
    <dbReference type="NCBI Taxonomy" id="2201249"/>
    <lineage>
        <taxon>Bacteria</taxon>
        <taxon>Bacillati</taxon>
        <taxon>Bacillota</taxon>
        <taxon>Bacilli</taxon>
        <taxon>Lactobacillales</taxon>
        <taxon>Lactobacillaceae</taxon>
        <taxon>Lactobacillus</taxon>
    </lineage>
</organism>
<dbReference type="Proteomes" id="UP000677218">
    <property type="component" value="Unassembled WGS sequence"/>
</dbReference>
<name>A0A916QI02_9LACO</name>
<proteinExistence type="predicted"/>
<gene>
    <name evidence="1" type="ORF">LCB40_16350</name>
</gene>
<evidence type="ECO:0000313" key="2">
    <source>
        <dbReference type="Proteomes" id="UP000677218"/>
    </source>
</evidence>
<dbReference type="InterPro" id="IPR011990">
    <property type="entry name" value="TPR-like_helical_dom_sf"/>
</dbReference>
<sequence>MNEEISELYNQGKVAQAIHKLVAAIDQHPQQAENYLQLATYLIEQGDPASATELLEKGQGQVADPQALSYDLAICYYLEGKFDQAMGLLNALPNDDLTLYQKSLVYLKLGQTSKALAYALTIKKVDNRVRELLGDIWLALGDLKQADKILQTIPPEARSSKVNFLLGVVNLDRDREASLSYFAKAKKLDPKYYDRAKNQYGSIMQMLSKKKDTNDD</sequence>